<dbReference type="HOGENOM" id="CLU_039068_2_1_1"/>
<dbReference type="InterPro" id="IPR029063">
    <property type="entry name" value="SAM-dependent_MTases_sf"/>
</dbReference>
<dbReference type="CDD" id="cd02440">
    <property type="entry name" value="AdoMet_MTases"/>
    <property type="match status" value="1"/>
</dbReference>
<protein>
    <recommendedName>
        <fullName evidence="3">Methyltransferase type 11 domain-containing protein</fullName>
    </recommendedName>
</protein>
<dbReference type="Gene3D" id="3.40.50.150">
    <property type="entry name" value="Vaccinia Virus protein VP39"/>
    <property type="match status" value="1"/>
</dbReference>
<organism evidence="4 5">
    <name type="scientific">Rhinocladiella mackenziei CBS 650.93</name>
    <dbReference type="NCBI Taxonomy" id="1442369"/>
    <lineage>
        <taxon>Eukaryota</taxon>
        <taxon>Fungi</taxon>
        <taxon>Dikarya</taxon>
        <taxon>Ascomycota</taxon>
        <taxon>Pezizomycotina</taxon>
        <taxon>Eurotiomycetes</taxon>
        <taxon>Chaetothyriomycetidae</taxon>
        <taxon>Chaetothyriales</taxon>
        <taxon>Herpotrichiellaceae</taxon>
        <taxon>Rhinocladiella</taxon>
    </lineage>
</organism>
<evidence type="ECO:0000313" key="5">
    <source>
        <dbReference type="Proteomes" id="UP000053617"/>
    </source>
</evidence>
<comment type="similarity">
    <text evidence="2">Belongs to the class I-like SAM-binding methyltransferase superfamily. Erg6/SMT family.</text>
</comment>
<feature type="domain" description="Methyltransferase type 11" evidence="3">
    <location>
        <begin position="108"/>
        <end position="205"/>
    </location>
</feature>
<dbReference type="GeneID" id="25291045"/>
<dbReference type="PANTHER" id="PTHR44068:SF1">
    <property type="entry name" value="HYPOTHETICAL LOC100005854"/>
    <property type="match status" value="1"/>
</dbReference>
<evidence type="ECO:0000256" key="1">
    <source>
        <dbReference type="ARBA" id="ARBA00022679"/>
    </source>
</evidence>
<proteinExistence type="inferred from homology"/>
<gene>
    <name evidence="4" type="ORF">Z518_02974</name>
</gene>
<accession>A0A0D2HCX1</accession>
<keyword evidence="5" id="KW-1185">Reference proteome</keyword>
<sequence>MPGKYSPSSSIEKKSRRLKLRYVAGLLSALAAILFAVIANDGTENPSVQEYYTSLESRLGYWLLLGNTRHCGLYPKGQIWPFPVGKAQRAMENQLYTKLGLEPDSRVLDAGAGSGYVAMFMAEKGLNVQAIDITPLHVEEARRNVEARGLQDRISVRLEDYHNLTDFPSGSFDGIYTMETFVHADDPMKVLQNFYRLLRPGGVLVHNEADFNRNSELLQDVLRLSHCQNTLEEGALTTMLEQAGFKDIELDDLTDEVLPLWRLFGVIGYVPYRILQVFALHTRFTNLMAGVESYLHWGEGRYISVKAIKL</sequence>
<dbReference type="GO" id="GO:0005783">
    <property type="term" value="C:endoplasmic reticulum"/>
    <property type="evidence" value="ECO:0007669"/>
    <property type="project" value="TreeGrafter"/>
</dbReference>
<dbReference type="VEuPathDB" id="FungiDB:Z518_02974"/>
<dbReference type="InterPro" id="IPR013216">
    <property type="entry name" value="Methyltransf_11"/>
</dbReference>
<dbReference type="InterPro" id="IPR050447">
    <property type="entry name" value="Erg6_SMT_methyltransf"/>
</dbReference>
<name>A0A0D2HCX1_9EURO</name>
<dbReference type="Proteomes" id="UP000053617">
    <property type="component" value="Unassembled WGS sequence"/>
</dbReference>
<dbReference type="RefSeq" id="XP_013275454.1">
    <property type="nucleotide sequence ID" value="XM_013420000.1"/>
</dbReference>
<dbReference type="GO" id="GO:0003838">
    <property type="term" value="F:sterol 24-C-methyltransferase activity"/>
    <property type="evidence" value="ECO:0007669"/>
    <property type="project" value="TreeGrafter"/>
</dbReference>
<dbReference type="AlphaFoldDB" id="A0A0D2HCX1"/>
<keyword evidence="1" id="KW-0808">Transferase</keyword>
<dbReference type="PANTHER" id="PTHR44068">
    <property type="entry name" value="ZGC:194242"/>
    <property type="match status" value="1"/>
</dbReference>
<evidence type="ECO:0000259" key="3">
    <source>
        <dbReference type="Pfam" id="PF08241"/>
    </source>
</evidence>
<dbReference type="STRING" id="1442369.A0A0D2HCX1"/>
<dbReference type="EMBL" id="KN847476">
    <property type="protein sequence ID" value="KIX08318.1"/>
    <property type="molecule type" value="Genomic_DNA"/>
</dbReference>
<reference evidence="4 5" key="1">
    <citation type="submission" date="2015-01" db="EMBL/GenBank/DDBJ databases">
        <title>The Genome Sequence of Rhinocladiella mackenzie CBS 650.93.</title>
        <authorList>
            <consortium name="The Broad Institute Genomics Platform"/>
            <person name="Cuomo C."/>
            <person name="de Hoog S."/>
            <person name="Gorbushina A."/>
            <person name="Stielow B."/>
            <person name="Teixiera M."/>
            <person name="Abouelleil A."/>
            <person name="Chapman S.B."/>
            <person name="Priest M."/>
            <person name="Young S.K."/>
            <person name="Wortman J."/>
            <person name="Nusbaum C."/>
            <person name="Birren B."/>
        </authorList>
    </citation>
    <scope>NUCLEOTIDE SEQUENCE [LARGE SCALE GENOMIC DNA]</scope>
    <source>
        <strain evidence="4 5">CBS 650.93</strain>
    </source>
</reference>
<dbReference type="OrthoDB" id="540004at2759"/>
<dbReference type="Pfam" id="PF08241">
    <property type="entry name" value="Methyltransf_11"/>
    <property type="match status" value="1"/>
</dbReference>
<evidence type="ECO:0000313" key="4">
    <source>
        <dbReference type="EMBL" id="KIX08318.1"/>
    </source>
</evidence>
<dbReference type="GO" id="GO:0006696">
    <property type="term" value="P:ergosterol biosynthetic process"/>
    <property type="evidence" value="ECO:0007669"/>
    <property type="project" value="TreeGrafter"/>
</dbReference>
<dbReference type="SUPFAM" id="SSF53335">
    <property type="entry name" value="S-adenosyl-L-methionine-dependent methyltransferases"/>
    <property type="match status" value="1"/>
</dbReference>
<evidence type="ECO:0000256" key="2">
    <source>
        <dbReference type="ARBA" id="ARBA00038188"/>
    </source>
</evidence>